<feature type="domain" description="C2H2-type" evidence="9">
    <location>
        <begin position="130"/>
        <end position="157"/>
    </location>
</feature>
<keyword evidence="6" id="KW-0862">Zinc</keyword>
<reference evidence="10" key="1">
    <citation type="journal article" date="2023" name="Science">
        <title>Genome structures resolve the early diversification of teleost fishes.</title>
        <authorList>
            <person name="Parey E."/>
            <person name="Louis A."/>
            <person name="Montfort J."/>
            <person name="Bouchez O."/>
            <person name="Roques C."/>
            <person name="Iampietro C."/>
            <person name="Lluch J."/>
            <person name="Castinel A."/>
            <person name="Donnadieu C."/>
            <person name="Desvignes T."/>
            <person name="Floi Bucao C."/>
            <person name="Jouanno E."/>
            <person name="Wen M."/>
            <person name="Mejri S."/>
            <person name="Dirks R."/>
            <person name="Jansen H."/>
            <person name="Henkel C."/>
            <person name="Chen W.J."/>
            <person name="Zahm M."/>
            <person name="Cabau C."/>
            <person name="Klopp C."/>
            <person name="Thompson A.W."/>
            <person name="Robinson-Rechavi M."/>
            <person name="Braasch I."/>
            <person name="Lecointre G."/>
            <person name="Bobe J."/>
            <person name="Postlethwait J.H."/>
            <person name="Berthelot C."/>
            <person name="Roest Crollius H."/>
            <person name="Guiguen Y."/>
        </authorList>
    </citation>
    <scope>NUCLEOTIDE SEQUENCE</scope>
    <source>
        <strain evidence="10">WJC10195</strain>
    </source>
</reference>
<dbReference type="Gene3D" id="3.30.160.60">
    <property type="entry name" value="Classic Zinc Finger"/>
    <property type="match status" value="4"/>
</dbReference>
<evidence type="ECO:0000259" key="9">
    <source>
        <dbReference type="PROSITE" id="PS50157"/>
    </source>
</evidence>
<proteinExistence type="inferred from homology"/>
<evidence type="ECO:0000313" key="10">
    <source>
        <dbReference type="EMBL" id="KAJ8332423.1"/>
    </source>
</evidence>
<dbReference type="GO" id="GO:0032502">
    <property type="term" value="P:developmental process"/>
    <property type="evidence" value="ECO:0007669"/>
    <property type="project" value="UniProtKB-ARBA"/>
</dbReference>
<protein>
    <recommendedName>
        <fullName evidence="9">C2H2-type domain-containing protein</fullName>
    </recommendedName>
</protein>
<evidence type="ECO:0000256" key="5">
    <source>
        <dbReference type="ARBA" id="ARBA00022771"/>
    </source>
</evidence>
<dbReference type="SUPFAM" id="SSF57667">
    <property type="entry name" value="beta-beta-alpha zinc fingers"/>
    <property type="match status" value="3"/>
</dbReference>
<feature type="domain" description="C2H2-type" evidence="9">
    <location>
        <begin position="214"/>
        <end position="241"/>
    </location>
</feature>
<keyword evidence="3" id="KW-0479">Metal-binding</keyword>
<sequence>MSDLQDIKCVDIKSDQMKCESSESLASDLMNTVMNGAGVDHKDQTEPWQCAGEPNCKKEEFHDLQTQCGALSHHCDINNEITQIRIVQNSTNSSNNHVHEPMISNSSNNPNLLNFFKNKTIHRHRGERLHKCTQCLKCFKTKSDLNVHHSIHTGEKPYKCTKCGKCFYTKSVLNVHHSIHTGEKPYKCTPCEKWCKKKSDLNIHLRIHSSEKPYKCLQCGKSFKRKTDLNVHLSIHTGEKPYKCIQCE</sequence>
<dbReference type="EMBL" id="JAINUF010000026">
    <property type="protein sequence ID" value="KAJ8332423.1"/>
    <property type="molecule type" value="Genomic_DNA"/>
</dbReference>
<dbReference type="FunFam" id="3.30.160.60:FF:000218">
    <property type="entry name" value="Zinc finger protein 10"/>
    <property type="match status" value="1"/>
</dbReference>
<dbReference type="InterPro" id="IPR036236">
    <property type="entry name" value="Znf_C2H2_sf"/>
</dbReference>
<feature type="domain" description="C2H2-type" evidence="9">
    <location>
        <begin position="186"/>
        <end position="213"/>
    </location>
</feature>
<evidence type="ECO:0000256" key="7">
    <source>
        <dbReference type="ARBA" id="ARBA00023242"/>
    </source>
</evidence>
<gene>
    <name evidence="10" type="ORF">SKAU_G00425960</name>
</gene>
<dbReference type="Proteomes" id="UP001152622">
    <property type="component" value="Unassembled WGS sequence"/>
</dbReference>
<feature type="domain" description="C2H2-type" evidence="9">
    <location>
        <begin position="158"/>
        <end position="185"/>
    </location>
</feature>
<comment type="similarity">
    <text evidence="2">Belongs to the krueppel C2H2-type zinc-finger protein family.</text>
</comment>
<dbReference type="FunFam" id="3.30.160.60:FF:001430">
    <property type="entry name" value="Uncharacterized protein"/>
    <property type="match status" value="1"/>
</dbReference>
<dbReference type="GO" id="GO:0005634">
    <property type="term" value="C:nucleus"/>
    <property type="evidence" value="ECO:0007669"/>
    <property type="project" value="UniProtKB-SubCell"/>
</dbReference>
<comment type="caution">
    <text evidence="10">The sequence shown here is derived from an EMBL/GenBank/DDBJ whole genome shotgun (WGS) entry which is preliminary data.</text>
</comment>
<dbReference type="PROSITE" id="PS00028">
    <property type="entry name" value="ZINC_FINGER_C2H2_1"/>
    <property type="match status" value="4"/>
</dbReference>
<dbReference type="OrthoDB" id="8113227at2759"/>
<comment type="subcellular location">
    <subcellularLocation>
        <location evidence="1">Nucleus</location>
    </subcellularLocation>
</comment>
<dbReference type="InterPro" id="IPR013087">
    <property type="entry name" value="Znf_C2H2_type"/>
</dbReference>
<dbReference type="SMART" id="SM00355">
    <property type="entry name" value="ZnF_C2H2"/>
    <property type="match status" value="4"/>
</dbReference>
<dbReference type="GO" id="GO:0000981">
    <property type="term" value="F:DNA-binding transcription factor activity, RNA polymerase II-specific"/>
    <property type="evidence" value="ECO:0007669"/>
    <property type="project" value="TreeGrafter"/>
</dbReference>
<organism evidence="10 11">
    <name type="scientific">Synaphobranchus kaupii</name>
    <name type="common">Kaup's arrowtooth eel</name>
    <dbReference type="NCBI Taxonomy" id="118154"/>
    <lineage>
        <taxon>Eukaryota</taxon>
        <taxon>Metazoa</taxon>
        <taxon>Chordata</taxon>
        <taxon>Craniata</taxon>
        <taxon>Vertebrata</taxon>
        <taxon>Euteleostomi</taxon>
        <taxon>Actinopterygii</taxon>
        <taxon>Neopterygii</taxon>
        <taxon>Teleostei</taxon>
        <taxon>Anguilliformes</taxon>
        <taxon>Synaphobranchidae</taxon>
        <taxon>Synaphobranchus</taxon>
    </lineage>
</organism>
<accession>A0A9Q1E554</accession>
<dbReference type="Pfam" id="PF00096">
    <property type="entry name" value="zf-C2H2"/>
    <property type="match status" value="2"/>
</dbReference>
<dbReference type="PROSITE" id="PS50157">
    <property type="entry name" value="ZINC_FINGER_C2H2_2"/>
    <property type="match status" value="4"/>
</dbReference>
<name>A0A9Q1E554_SYNKA</name>
<evidence type="ECO:0000256" key="6">
    <source>
        <dbReference type="ARBA" id="ARBA00022833"/>
    </source>
</evidence>
<keyword evidence="4" id="KW-0677">Repeat</keyword>
<dbReference type="AlphaFoldDB" id="A0A9Q1E554"/>
<evidence type="ECO:0000256" key="2">
    <source>
        <dbReference type="ARBA" id="ARBA00006991"/>
    </source>
</evidence>
<feature type="non-terminal residue" evidence="10">
    <location>
        <position position="248"/>
    </location>
</feature>
<evidence type="ECO:0000256" key="4">
    <source>
        <dbReference type="ARBA" id="ARBA00022737"/>
    </source>
</evidence>
<keyword evidence="5 8" id="KW-0863">Zinc-finger</keyword>
<evidence type="ECO:0000256" key="8">
    <source>
        <dbReference type="PROSITE-ProRule" id="PRU00042"/>
    </source>
</evidence>
<evidence type="ECO:0000256" key="1">
    <source>
        <dbReference type="ARBA" id="ARBA00004123"/>
    </source>
</evidence>
<dbReference type="FunFam" id="3.30.160.60:FF:001270">
    <property type="entry name" value="zinc finger protein 583 isoform X1"/>
    <property type="match status" value="1"/>
</dbReference>
<dbReference type="GO" id="GO:0008270">
    <property type="term" value="F:zinc ion binding"/>
    <property type="evidence" value="ECO:0007669"/>
    <property type="project" value="UniProtKB-KW"/>
</dbReference>
<keyword evidence="11" id="KW-1185">Reference proteome</keyword>
<dbReference type="FunFam" id="3.30.160.60:FF:000202">
    <property type="entry name" value="Zinc finger protein 574"/>
    <property type="match status" value="1"/>
</dbReference>
<keyword evidence="7" id="KW-0539">Nucleus</keyword>
<evidence type="ECO:0000313" key="11">
    <source>
        <dbReference type="Proteomes" id="UP001152622"/>
    </source>
</evidence>
<evidence type="ECO:0000256" key="3">
    <source>
        <dbReference type="ARBA" id="ARBA00022723"/>
    </source>
</evidence>
<dbReference type="PANTHER" id="PTHR24394:SF44">
    <property type="entry name" value="ZINC FINGER PROTEIN 271-LIKE"/>
    <property type="match status" value="1"/>
</dbReference>
<dbReference type="PANTHER" id="PTHR24394">
    <property type="entry name" value="ZINC FINGER PROTEIN"/>
    <property type="match status" value="1"/>
</dbReference>